<evidence type="ECO:0000313" key="2">
    <source>
        <dbReference type="Proteomes" id="UP001139000"/>
    </source>
</evidence>
<dbReference type="Proteomes" id="UP001139000">
    <property type="component" value="Unassembled WGS sequence"/>
</dbReference>
<protein>
    <submittedName>
        <fullName evidence="1">Uncharacterized protein</fullName>
    </submittedName>
</protein>
<proteinExistence type="predicted"/>
<keyword evidence="2" id="KW-1185">Reference proteome</keyword>
<evidence type="ECO:0000313" key="1">
    <source>
        <dbReference type="EMBL" id="MCF0061368.1"/>
    </source>
</evidence>
<name>A0A9X1PKW1_9BACT</name>
<comment type="caution">
    <text evidence="1">The sequence shown here is derived from an EMBL/GenBank/DDBJ whole genome shotgun (WGS) entry which is preliminary data.</text>
</comment>
<dbReference type="RefSeq" id="WP_234654630.1">
    <property type="nucleotide sequence ID" value="NZ_CP094997.1"/>
</dbReference>
<organism evidence="1 2">
    <name type="scientific">Dyadobacter chenwenxiniae</name>
    <dbReference type="NCBI Taxonomy" id="2906456"/>
    <lineage>
        <taxon>Bacteria</taxon>
        <taxon>Pseudomonadati</taxon>
        <taxon>Bacteroidota</taxon>
        <taxon>Cytophagia</taxon>
        <taxon>Cytophagales</taxon>
        <taxon>Spirosomataceae</taxon>
        <taxon>Dyadobacter</taxon>
    </lineage>
</organism>
<dbReference type="EMBL" id="JAJTTC010000001">
    <property type="protein sequence ID" value="MCF0061368.1"/>
    <property type="molecule type" value="Genomic_DNA"/>
</dbReference>
<accession>A0A9X1PKW1</accession>
<reference evidence="1" key="1">
    <citation type="submission" date="2021-12" db="EMBL/GenBank/DDBJ databases">
        <title>Novel species in genus Dyadobacter.</title>
        <authorList>
            <person name="Ma C."/>
        </authorList>
    </citation>
    <scope>NUCLEOTIDE SEQUENCE</scope>
    <source>
        <strain evidence="1">LJ419</strain>
    </source>
</reference>
<sequence>MRRELAKSFSETSSENVLVYSLKICYGLGMTKSADQEQQTSDRRFSLGLSYIEVMDLLENQLDVFLDHSSRDEVIDWLQWNDPNGVYTDVASMGEFGKIVSKEEGVETMKRQILQL</sequence>
<dbReference type="AlphaFoldDB" id="A0A9X1PKW1"/>
<gene>
    <name evidence="1" type="ORF">LXM26_07680</name>
</gene>